<dbReference type="PANTHER" id="PTHR33392:SF6">
    <property type="entry name" value="POLYISOPRENYL-TEICHOIC ACID--PEPTIDOGLYCAN TEICHOIC ACID TRANSFERASE TAGU"/>
    <property type="match status" value="1"/>
</dbReference>
<dbReference type="Proteomes" id="UP000184251">
    <property type="component" value="Unassembled WGS sequence"/>
</dbReference>
<keyword evidence="2" id="KW-0472">Membrane</keyword>
<dbReference type="Gene3D" id="3.40.630.190">
    <property type="entry name" value="LCP protein"/>
    <property type="match status" value="1"/>
</dbReference>
<feature type="transmembrane region" description="Helical" evidence="2">
    <location>
        <begin position="21"/>
        <end position="40"/>
    </location>
</feature>
<comment type="similarity">
    <text evidence="1">Belongs to the LytR/CpsA/Psr (LCP) family.</text>
</comment>
<dbReference type="STRING" id="1120975.SAMN02746064_02268"/>
<dbReference type="PANTHER" id="PTHR33392">
    <property type="entry name" value="POLYISOPRENYL-TEICHOIC ACID--PEPTIDOGLYCAN TEICHOIC ACID TRANSFERASE TAGU"/>
    <property type="match status" value="1"/>
</dbReference>
<dbReference type="OrthoDB" id="27330at2"/>
<evidence type="ECO:0000256" key="2">
    <source>
        <dbReference type="SAM" id="Phobius"/>
    </source>
</evidence>
<dbReference type="AlphaFoldDB" id="A0A1M5AAH6"/>
<dbReference type="InterPro" id="IPR004474">
    <property type="entry name" value="LytR_CpsA_psr"/>
</dbReference>
<evidence type="ECO:0000313" key="4">
    <source>
        <dbReference type="EMBL" id="SHF27288.1"/>
    </source>
</evidence>
<proteinExistence type="inferred from homology"/>
<dbReference type="EMBL" id="FQTU01000033">
    <property type="protein sequence ID" value="SHF27288.1"/>
    <property type="molecule type" value="Genomic_DNA"/>
</dbReference>
<dbReference type="NCBIfam" id="TIGR00350">
    <property type="entry name" value="lytR_cpsA_psr"/>
    <property type="match status" value="1"/>
</dbReference>
<keyword evidence="5" id="KW-1185">Reference proteome</keyword>
<evidence type="ECO:0000256" key="1">
    <source>
        <dbReference type="ARBA" id="ARBA00006068"/>
    </source>
</evidence>
<sequence>MPSAARIRKNNKNKKKRLKKILIATFAIIVVLTSAAFLFVNNMFGKMDQVKINEDDLGITDNSNKKITNIALFGIDTRGNSYDNSRTDSIMIATVDTDNKKIKLTSIMRDTYVSIPGKKYDKINHAYAYGGPELAIKTINTNFDMNIRDFVTVNFDAMERIVDAVGGVDIEISSAEATQISGISSGGLHTLNGSQAVDYSRIRNIGNADYERTERQRTVLENVLNKVLRDRSITRAMSLADSLLPYVQTSLSRSEILSLGTRVMTSGTSSIADSRLPLDEHSKGGLFGGVYYLKPMTLVDNARYLHEFIYENEDYSPSDSLMEISNKMP</sequence>
<reference evidence="4 5" key="1">
    <citation type="submission" date="2016-11" db="EMBL/GenBank/DDBJ databases">
        <authorList>
            <person name="Jaros S."/>
            <person name="Januszkiewicz K."/>
            <person name="Wedrychowicz H."/>
        </authorList>
    </citation>
    <scope>NUCLEOTIDE SEQUENCE [LARGE SCALE GENOMIC DNA]</scope>
    <source>
        <strain evidence="4 5">DSM 14828</strain>
    </source>
</reference>
<dbReference type="RefSeq" id="WP_073272300.1">
    <property type="nucleotide sequence ID" value="NZ_FQTU01000033.1"/>
</dbReference>
<keyword evidence="2" id="KW-1133">Transmembrane helix</keyword>
<name>A0A1M5AAH6_9FIRM</name>
<gene>
    <name evidence="4" type="ORF">SAMN02746064_02268</name>
</gene>
<dbReference type="Pfam" id="PF03816">
    <property type="entry name" value="LytR_cpsA_psr"/>
    <property type="match status" value="1"/>
</dbReference>
<keyword evidence="2" id="KW-0812">Transmembrane</keyword>
<evidence type="ECO:0000259" key="3">
    <source>
        <dbReference type="Pfam" id="PF03816"/>
    </source>
</evidence>
<protein>
    <submittedName>
        <fullName evidence="4">Transcriptional attenuator, LytR family</fullName>
    </submittedName>
</protein>
<evidence type="ECO:0000313" key="5">
    <source>
        <dbReference type="Proteomes" id="UP000184251"/>
    </source>
</evidence>
<dbReference type="InterPro" id="IPR050922">
    <property type="entry name" value="LytR/CpsA/Psr_CW_biosynth"/>
</dbReference>
<accession>A0A1M5AAH6</accession>
<organism evidence="4 5">
    <name type="scientific">Alkalibacter saccharofermentans DSM 14828</name>
    <dbReference type="NCBI Taxonomy" id="1120975"/>
    <lineage>
        <taxon>Bacteria</taxon>
        <taxon>Bacillati</taxon>
        <taxon>Bacillota</taxon>
        <taxon>Clostridia</taxon>
        <taxon>Eubacteriales</taxon>
        <taxon>Eubacteriaceae</taxon>
        <taxon>Alkalibacter</taxon>
    </lineage>
</organism>
<feature type="domain" description="Cell envelope-related transcriptional attenuator" evidence="3">
    <location>
        <begin position="86"/>
        <end position="227"/>
    </location>
</feature>